<dbReference type="InterPro" id="IPR055066">
    <property type="entry name" value="AASDHPPT_N"/>
</dbReference>
<feature type="domain" description="4'-phosphopantetheinyl transferase" evidence="7">
    <location>
        <begin position="107"/>
        <end position="209"/>
    </location>
</feature>
<keyword evidence="3 9" id="KW-0808">Transferase</keyword>
<dbReference type="RefSeq" id="WP_165097803.1">
    <property type="nucleotide sequence ID" value="NZ_JAAKGU010000004.1"/>
</dbReference>
<dbReference type="InterPro" id="IPR008278">
    <property type="entry name" value="4-PPantetheinyl_Trfase_dom"/>
</dbReference>
<sequence>MVEVYALLVPYEEGFPQYMELCDYVSPEKSIRIKRMASPKDAQRLLWAELLVRALIMDKYKLKNREISFVTNPHGKPVFERDPSFAFNISHSGNWIVAAVAEQGQWIGVDIEEIRPIELDIAERFFAPSEYRHLTRESKSRQLEYFYDLWTLKESYLKATGAGLTLPLNSFEIHKDREAGAISVAQTHSAHTFFFRQYDVDPSYKLSVCSTEESFVDAVKRVECSEVYERVAGVPMQKL</sequence>
<dbReference type="Gene3D" id="3.90.470.20">
    <property type="entry name" value="4'-phosphopantetheinyl transferase domain"/>
    <property type="match status" value="2"/>
</dbReference>
<evidence type="ECO:0000259" key="7">
    <source>
        <dbReference type="Pfam" id="PF01648"/>
    </source>
</evidence>
<keyword evidence="4" id="KW-0479">Metal-binding</keyword>
<dbReference type="NCBIfam" id="TIGR00556">
    <property type="entry name" value="pantethn_trn"/>
    <property type="match status" value="1"/>
</dbReference>
<evidence type="ECO:0000256" key="4">
    <source>
        <dbReference type="ARBA" id="ARBA00022723"/>
    </source>
</evidence>
<dbReference type="EMBL" id="JAAKGU010000004">
    <property type="protein sequence ID" value="NGM82924.1"/>
    <property type="molecule type" value="Genomic_DNA"/>
</dbReference>
<evidence type="ECO:0000259" key="8">
    <source>
        <dbReference type="Pfam" id="PF22624"/>
    </source>
</evidence>
<organism evidence="9 10">
    <name type="scientific">Paenibacillus apii</name>
    <dbReference type="NCBI Taxonomy" id="1850370"/>
    <lineage>
        <taxon>Bacteria</taxon>
        <taxon>Bacillati</taxon>
        <taxon>Bacillota</taxon>
        <taxon>Bacilli</taxon>
        <taxon>Bacillales</taxon>
        <taxon>Paenibacillaceae</taxon>
        <taxon>Paenibacillus</taxon>
    </lineage>
</organism>
<dbReference type="InterPro" id="IPR050559">
    <property type="entry name" value="P-Pant_transferase_sf"/>
</dbReference>
<accession>A0A6M1PK30</accession>
<dbReference type="AlphaFoldDB" id="A0A6M1PK30"/>
<dbReference type="PANTHER" id="PTHR12215:SF10">
    <property type="entry name" value="L-AMINOADIPATE-SEMIALDEHYDE DEHYDROGENASE-PHOSPHOPANTETHEINYL TRANSFERASE"/>
    <property type="match status" value="1"/>
</dbReference>
<keyword evidence="10" id="KW-1185">Reference proteome</keyword>
<comment type="caution">
    <text evidence="9">The sequence shown here is derived from an EMBL/GenBank/DDBJ whole genome shotgun (WGS) entry which is preliminary data.</text>
</comment>
<proteinExistence type="inferred from homology"/>
<feature type="domain" description="4'-phosphopantetheinyl transferase N-terminal" evidence="8">
    <location>
        <begin position="17"/>
        <end position="100"/>
    </location>
</feature>
<dbReference type="InterPro" id="IPR004568">
    <property type="entry name" value="Ppantetheine-prot_Trfase_dom"/>
</dbReference>
<dbReference type="GO" id="GO:0005829">
    <property type="term" value="C:cytosol"/>
    <property type="evidence" value="ECO:0007669"/>
    <property type="project" value="TreeGrafter"/>
</dbReference>
<evidence type="ECO:0000256" key="3">
    <source>
        <dbReference type="ARBA" id="ARBA00022679"/>
    </source>
</evidence>
<evidence type="ECO:0000256" key="1">
    <source>
        <dbReference type="ARBA" id="ARBA00001946"/>
    </source>
</evidence>
<keyword evidence="6" id="KW-0045">Antibiotic biosynthesis</keyword>
<dbReference type="Pfam" id="PF22624">
    <property type="entry name" value="AASDHPPT_N"/>
    <property type="match status" value="1"/>
</dbReference>
<evidence type="ECO:0000256" key="2">
    <source>
        <dbReference type="ARBA" id="ARBA00010990"/>
    </source>
</evidence>
<evidence type="ECO:0000313" key="10">
    <source>
        <dbReference type="Proteomes" id="UP000480151"/>
    </source>
</evidence>
<comment type="similarity">
    <text evidence="2">Belongs to the P-Pant transferase superfamily. Gsp/Sfp/HetI/AcpT family.</text>
</comment>
<dbReference type="InterPro" id="IPR037143">
    <property type="entry name" value="4-PPantetheinyl_Trfase_dom_sf"/>
</dbReference>
<dbReference type="GO" id="GO:0019878">
    <property type="term" value="P:lysine biosynthetic process via aminoadipic acid"/>
    <property type="evidence" value="ECO:0007669"/>
    <property type="project" value="TreeGrafter"/>
</dbReference>
<evidence type="ECO:0000256" key="6">
    <source>
        <dbReference type="ARBA" id="ARBA00023194"/>
    </source>
</evidence>
<dbReference type="GO" id="GO:0008897">
    <property type="term" value="F:holo-[acyl-carrier-protein] synthase activity"/>
    <property type="evidence" value="ECO:0007669"/>
    <property type="project" value="InterPro"/>
</dbReference>
<keyword evidence="5" id="KW-0460">Magnesium</keyword>
<dbReference type="GO" id="GO:0017000">
    <property type="term" value="P:antibiotic biosynthetic process"/>
    <property type="evidence" value="ECO:0007669"/>
    <property type="project" value="UniProtKB-KW"/>
</dbReference>
<dbReference type="PANTHER" id="PTHR12215">
    <property type="entry name" value="PHOSPHOPANTETHEINE TRANSFERASE"/>
    <property type="match status" value="1"/>
</dbReference>
<gene>
    <name evidence="9" type="ORF">G5B47_10915</name>
</gene>
<dbReference type="GO" id="GO:0000287">
    <property type="term" value="F:magnesium ion binding"/>
    <property type="evidence" value="ECO:0007669"/>
    <property type="project" value="InterPro"/>
</dbReference>
<name>A0A6M1PK30_9BACL</name>
<dbReference type="Proteomes" id="UP000480151">
    <property type="component" value="Unassembled WGS sequence"/>
</dbReference>
<dbReference type="GO" id="GO:0006633">
    <property type="term" value="P:fatty acid biosynthetic process"/>
    <property type="evidence" value="ECO:0007669"/>
    <property type="project" value="InterPro"/>
</dbReference>
<dbReference type="SUPFAM" id="SSF56214">
    <property type="entry name" value="4'-phosphopantetheinyl transferase"/>
    <property type="match status" value="2"/>
</dbReference>
<evidence type="ECO:0000256" key="5">
    <source>
        <dbReference type="ARBA" id="ARBA00022842"/>
    </source>
</evidence>
<comment type="cofactor">
    <cofactor evidence="1">
        <name>Mg(2+)</name>
        <dbReference type="ChEBI" id="CHEBI:18420"/>
    </cofactor>
</comment>
<reference evidence="9 10" key="1">
    <citation type="submission" date="2020-02" db="EMBL/GenBank/DDBJ databases">
        <authorList>
            <person name="Gao J."/>
            <person name="Sun J."/>
        </authorList>
    </citation>
    <scope>NUCLEOTIDE SEQUENCE [LARGE SCALE GENOMIC DNA]</scope>
    <source>
        <strain evidence="9 10">7124</strain>
    </source>
</reference>
<protein>
    <submittedName>
        <fullName evidence="9">4'-phosphopantetheinyl transferase superfamily protein</fullName>
    </submittedName>
</protein>
<dbReference type="Pfam" id="PF01648">
    <property type="entry name" value="ACPS"/>
    <property type="match status" value="1"/>
</dbReference>
<evidence type="ECO:0000313" key="9">
    <source>
        <dbReference type="EMBL" id="NGM82924.1"/>
    </source>
</evidence>